<sequence>MYEFQPLMFPDCDRKGGVCTQSSTIDEVNYSFRPKEIPYHVLEEEDRPIGQPGHPFSGYEQVTTKHRAYNLSGSAFVDVSFDRRSQVSNIPPHQQVHIRIGNRAGAYNVWPPINAPQELLDFLNPFGGRECTLSAKSDERSIVFIAGPNEDEHRWYPRISRPNFSIGFPVIRDVKTWEDFLKRR</sequence>
<name>A0ABR4AXY8_9LECA</name>
<organism evidence="1 2">
    <name type="scientific">Lepraria finkii</name>
    <dbReference type="NCBI Taxonomy" id="1340010"/>
    <lineage>
        <taxon>Eukaryota</taxon>
        <taxon>Fungi</taxon>
        <taxon>Dikarya</taxon>
        <taxon>Ascomycota</taxon>
        <taxon>Pezizomycotina</taxon>
        <taxon>Lecanoromycetes</taxon>
        <taxon>OSLEUM clade</taxon>
        <taxon>Lecanoromycetidae</taxon>
        <taxon>Lecanorales</taxon>
        <taxon>Lecanorineae</taxon>
        <taxon>Stereocaulaceae</taxon>
        <taxon>Lepraria</taxon>
    </lineage>
</organism>
<protein>
    <submittedName>
        <fullName evidence="1">Uncharacterized protein</fullName>
    </submittedName>
</protein>
<proteinExistence type="predicted"/>
<evidence type="ECO:0000313" key="2">
    <source>
        <dbReference type="Proteomes" id="UP001590951"/>
    </source>
</evidence>
<gene>
    <name evidence="1" type="ORF">ABVK25_010155</name>
</gene>
<dbReference type="EMBL" id="JBHFEH010000061">
    <property type="protein sequence ID" value="KAL2049576.1"/>
    <property type="molecule type" value="Genomic_DNA"/>
</dbReference>
<comment type="caution">
    <text evidence="1">The sequence shown here is derived from an EMBL/GenBank/DDBJ whole genome shotgun (WGS) entry which is preliminary data.</text>
</comment>
<accession>A0ABR4AXY8</accession>
<dbReference type="Proteomes" id="UP001590951">
    <property type="component" value="Unassembled WGS sequence"/>
</dbReference>
<evidence type="ECO:0000313" key="1">
    <source>
        <dbReference type="EMBL" id="KAL2049576.1"/>
    </source>
</evidence>
<keyword evidence="2" id="KW-1185">Reference proteome</keyword>
<reference evidence="1 2" key="1">
    <citation type="submission" date="2024-09" db="EMBL/GenBank/DDBJ databases">
        <title>Rethinking Asexuality: The Enigmatic Case of Functional Sexual Genes in Lepraria (Stereocaulaceae).</title>
        <authorList>
            <person name="Doellman M."/>
            <person name="Sun Y."/>
            <person name="Barcenas-Pena A."/>
            <person name="Lumbsch H.T."/>
            <person name="Grewe F."/>
        </authorList>
    </citation>
    <scope>NUCLEOTIDE SEQUENCE [LARGE SCALE GENOMIC DNA]</scope>
    <source>
        <strain evidence="1 2">Grewe 0041</strain>
    </source>
</reference>